<name>A0ACA9MLM9_9GLOM</name>
<protein>
    <submittedName>
        <fullName evidence="1">2050_t:CDS:1</fullName>
    </submittedName>
</protein>
<evidence type="ECO:0000313" key="2">
    <source>
        <dbReference type="Proteomes" id="UP000789366"/>
    </source>
</evidence>
<dbReference type="Proteomes" id="UP000789366">
    <property type="component" value="Unassembled WGS sequence"/>
</dbReference>
<comment type="caution">
    <text evidence="1">The sequence shown here is derived from an EMBL/GenBank/DDBJ whole genome shotgun (WGS) entry which is preliminary data.</text>
</comment>
<gene>
    <name evidence="1" type="ORF">SPELUC_LOCUS6937</name>
</gene>
<evidence type="ECO:0000313" key="1">
    <source>
        <dbReference type="EMBL" id="CAG8596193.1"/>
    </source>
</evidence>
<reference evidence="1" key="1">
    <citation type="submission" date="2021-06" db="EMBL/GenBank/DDBJ databases">
        <authorList>
            <person name="Kallberg Y."/>
            <person name="Tangrot J."/>
            <person name="Rosling A."/>
        </authorList>
    </citation>
    <scope>NUCLEOTIDE SEQUENCE</scope>
    <source>
        <strain evidence="1">28 12/20/2015</strain>
    </source>
</reference>
<sequence length="141" mass="15478">KNIAKIFQNLNTDKLDKNKIDAAVNQILISPDGETTEQATAVITTTSTTVDVTITTESGEKYHGKGDGTFNAGNGTSDGYLYTGNKNSLWNNTTYFTIYIDKNLTYIYFYDSNWYYLGHFDGSGIEACSGYSNGGVGTWSK</sequence>
<accession>A0ACA9MLM9</accession>
<keyword evidence="2" id="KW-1185">Reference proteome</keyword>
<proteinExistence type="predicted"/>
<feature type="non-terminal residue" evidence="1">
    <location>
        <position position="1"/>
    </location>
</feature>
<dbReference type="EMBL" id="CAJVPW010008707">
    <property type="protein sequence ID" value="CAG8596193.1"/>
    <property type="molecule type" value="Genomic_DNA"/>
</dbReference>
<organism evidence="1 2">
    <name type="scientific">Cetraspora pellucida</name>
    <dbReference type="NCBI Taxonomy" id="1433469"/>
    <lineage>
        <taxon>Eukaryota</taxon>
        <taxon>Fungi</taxon>
        <taxon>Fungi incertae sedis</taxon>
        <taxon>Mucoromycota</taxon>
        <taxon>Glomeromycotina</taxon>
        <taxon>Glomeromycetes</taxon>
        <taxon>Diversisporales</taxon>
        <taxon>Gigasporaceae</taxon>
        <taxon>Cetraspora</taxon>
    </lineage>
</organism>